<comment type="function">
    <text evidence="9">Acts as an effector of RABF2A and RABF2B. Involved in vacuolar transport of storage proteins. Regulates membrane trafficking to protein storage vacuoles (PSVs). Binds specifically to phosphatidylinositol 3-monophosphate (PtdIns3P).</text>
</comment>
<evidence type="ECO:0000256" key="4">
    <source>
        <dbReference type="ARBA" id="ARBA00022490"/>
    </source>
</evidence>
<dbReference type="PANTHER" id="PTHR46856">
    <property type="entry name" value="PX DOMAIN-CONTAINING PROTEIN EREL1-RELATED"/>
    <property type="match status" value="1"/>
</dbReference>
<evidence type="ECO:0000259" key="12">
    <source>
        <dbReference type="PROSITE" id="PS50195"/>
    </source>
</evidence>
<feature type="region of interest" description="Disordered" evidence="11">
    <location>
        <begin position="54"/>
        <end position="73"/>
    </location>
</feature>
<dbReference type="GO" id="GO:0005829">
    <property type="term" value="C:cytosol"/>
    <property type="evidence" value="ECO:0007669"/>
    <property type="project" value="UniProtKB-SubCell"/>
</dbReference>
<evidence type="ECO:0000256" key="1">
    <source>
        <dbReference type="ARBA" id="ARBA00004481"/>
    </source>
</evidence>
<evidence type="ECO:0000313" key="13">
    <source>
        <dbReference type="EMBL" id="KAG8372519.1"/>
    </source>
</evidence>
<evidence type="ECO:0000256" key="5">
    <source>
        <dbReference type="ARBA" id="ARBA00022753"/>
    </source>
</evidence>
<dbReference type="InterPro" id="IPR044588">
    <property type="entry name" value="EREX-like"/>
</dbReference>
<evidence type="ECO:0000256" key="8">
    <source>
        <dbReference type="ARBA" id="ARBA00023136"/>
    </source>
</evidence>
<proteinExistence type="predicted"/>
<evidence type="ECO:0000256" key="6">
    <source>
        <dbReference type="ARBA" id="ARBA00022927"/>
    </source>
</evidence>
<comment type="caution">
    <text evidence="13">The sequence shown here is derived from an EMBL/GenBank/DDBJ whole genome shotgun (WGS) entry which is preliminary data.</text>
</comment>
<protein>
    <recommendedName>
        <fullName evidence="12">PX domain-containing protein</fullName>
    </recommendedName>
</protein>
<keyword evidence="6" id="KW-0653">Protein transport</keyword>
<dbReference type="GO" id="GO:0015031">
    <property type="term" value="P:protein transport"/>
    <property type="evidence" value="ECO:0007669"/>
    <property type="project" value="UniProtKB-KW"/>
</dbReference>
<dbReference type="Pfam" id="PF00787">
    <property type="entry name" value="PX"/>
    <property type="match status" value="1"/>
</dbReference>
<feature type="region of interest" description="Disordered" evidence="11">
    <location>
        <begin position="296"/>
        <end position="321"/>
    </location>
</feature>
<evidence type="ECO:0000256" key="7">
    <source>
        <dbReference type="ARBA" id="ARBA00023054"/>
    </source>
</evidence>
<dbReference type="SMART" id="SM00312">
    <property type="entry name" value="PX"/>
    <property type="match status" value="1"/>
</dbReference>
<evidence type="ECO:0000256" key="10">
    <source>
        <dbReference type="SAM" id="Coils"/>
    </source>
</evidence>
<gene>
    <name evidence="13" type="ORF">BUALT_Bualt12G0074600</name>
</gene>
<name>A0AAV6WR06_9LAMI</name>
<dbReference type="PANTHER" id="PTHR46856:SF1">
    <property type="entry name" value="PX DOMAIN-CONTAINING PROTEIN EREL1-RELATED"/>
    <property type="match status" value="1"/>
</dbReference>
<dbReference type="Gene3D" id="3.30.1520.10">
    <property type="entry name" value="Phox-like domain"/>
    <property type="match status" value="1"/>
</dbReference>
<accession>A0AAV6WR06</accession>
<dbReference type="Proteomes" id="UP000826271">
    <property type="component" value="Unassembled WGS sequence"/>
</dbReference>
<evidence type="ECO:0000256" key="9">
    <source>
        <dbReference type="ARBA" id="ARBA00055681"/>
    </source>
</evidence>
<dbReference type="InterPro" id="IPR001683">
    <property type="entry name" value="PX_dom"/>
</dbReference>
<reference evidence="13" key="1">
    <citation type="submission" date="2019-10" db="EMBL/GenBank/DDBJ databases">
        <authorList>
            <person name="Zhang R."/>
            <person name="Pan Y."/>
            <person name="Wang J."/>
            <person name="Ma R."/>
            <person name="Yu S."/>
        </authorList>
    </citation>
    <scope>NUCLEOTIDE SEQUENCE</scope>
    <source>
        <strain evidence="13">LA-IB0</strain>
        <tissue evidence="13">Leaf</tissue>
    </source>
</reference>
<keyword evidence="8" id="KW-0472">Membrane</keyword>
<dbReference type="EMBL" id="WHWC01000012">
    <property type="protein sequence ID" value="KAG8372519.1"/>
    <property type="molecule type" value="Genomic_DNA"/>
</dbReference>
<keyword evidence="5" id="KW-0967">Endosome</keyword>
<organism evidence="13 14">
    <name type="scientific">Buddleja alternifolia</name>
    <dbReference type="NCBI Taxonomy" id="168488"/>
    <lineage>
        <taxon>Eukaryota</taxon>
        <taxon>Viridiplantae</taxon>
        <taxon>Streptophyta</taxon>
        <taxon>Embryophyta</taxon>
        <taxon>Tracheophyta</taxon>
        <taxon>Spermatophyta</taxon>
        <taxon>Magnoliopsida</taxon>
        <taxon>eudicotyledons</taxon>
        <taxon>Gunneridae</taxon>
        <taxon>Pentapetalae</taxon>
        <taxon>asterids</taxon>
        <taxon>lamiids</taxon>
        <taxon>Lamiales</taxon>
        <taxon>Scrophulariaceae</taxon>
        <taxon>Buddlejeae</taxon>
        <taxon>Buddleja</taxon>
    </lineage>
</organism>
<feature type="compositionally biased region" description="Polar residues" evidence="11">
    <location>
        <begin position="299"/>
        <end position="321"/>
    </location>
</feature>
<keyword evidence="4" id="KW-0963">Cytoplasm</keyword>
<keyword evidence="3" id="KW-0813">Transport</keyword>
<dbReference type="GO" id="GO:0035091">
    <property type="term" value="F:phosphatidylinositol binding"/>
    <property type="evidence" value="ECO:0007669"/>
    <property type="project" value="InterPro"/>
</dbReference>
<dbReference type="AlphaFoldDB" id="A0AAV6WR06"/>
<dbReference type="FunFam" id="3.30.1520.10:FF:000060">
    <property type="entry name" value="Phox (PX) domain-containing protein"/>
    <property type="match status" value="1"/>
</dbReference>
<sequence length="654" mass="74029">MNYYGLDYSLFDVGFNDLSVMESLSSSQQMIIDRRRLEREEKDLLKLSNSILKDMKRNSSPPKHRHDGTSPLPLGMDWSPPPCNWEGPNTIWPHDFHTGWSCCVTVPSWSIFSESEGSEPIVFYRVQVGLQSPEGVTTTRGVLRRFSEFLKLSSDLKLAFRAKKLPLAPSKGLLRTKSRKLLEEFDWFLYFPKRNDSSQRRCALEDWMGKILSDMDFSRSAPVACFLELEAAARSSLGSNLGNSISGDDLAPLTEATTNEALSGYNNATLSQFVGEGNEEKYSHKLGDGEVNLDKTHIGDSNTVSHDNGRIENSSGMENSPMVSHVKYSESLEASSEALETLASSNLQFSQDKLVVLPTEKQQKMNKLLTTMQEKIDASKTDMEDLTARLNHELAVRDYLTTKVKDLETELKSTKTSGKENLEQAVFIERERFTQMQWDMEELTRKCMDMEAVKDQNAHAEATKTSIIQENEALRQELDSAREHLKNLQKFHEESNLKSKSDVKLLAKEVKSLRSSQSELRQELDRVAKERTEFETTLIKERTKREHMNATNAKLLHECDILRNALDILATSENRIGLLLAEAQLLSQDVATRATNARHESENATTTDDELKKMLKDVFIDNAILRKQAYSIIRCAIRMMDTSDNSGTVKADSP</sequence>
<keyword evidence="14" id="KW-1185">Reference proteome</keyword>
<comment type="subcellular location">
    <subcellularLocation>
        <location evidence="2">Cytoplasm</location>
        <location evidence="2">Cytosol</location>
    </subcellularLocation>
    <subcellularLocation>
        <location evidence="1">Endosome membrane</location>
        <topology evidence="1">Peripheral membrane protein</topology>
    </subcellularLocation>
</comment>
<dbReference type="GO" id="GO:0010008">
    <property type="term" value="C:endosome membrane"/>
    <property type="evidence" value="ECO:0007669"/>
    <property type="project" value="UniProtKB-SubCell"/>
</dbReference>
<dbReference type="InterPro" id="IPR036871">
    <property type="entry name" value="PX_dom_sf"/>
</dbReference>
<evidence type="ECO:0000256" key="3">
    <source>
        <dbReference type="ARBA" id="ARBA00022448"/>
    </source>
</evidence>
<feature type="domain" description="PX" evidence="12">
    <location>
        <begin position="102"/>
        <end position="234"/>
    </location>
</feature>
<evidence type="ECO:0000256" key="2">
    <source>
        <dbReference type="ARBA" id="ARBA00004514"/>
    </source>
</evidence>
<feature type="coiled-coil region" evidence="10">
    <location>
        <begin position="457"/>
        <end position="537"/>
    </location>
</feature>
<dbReference type="PROSITE" id="PS50195">
    <property type="entry name" value="PX"/>
    <property type="match status" value="1"/>
</dbReference>
<dbReference type="SUPFAM" id="SSF64268">
    <property type="entry name" value="PX domain"/>
    <property type="match status" value="1"/>
</dbReference>
<keyword evidence="7 10" id="KW-0175">Coiled coil</keyword>
<evidence type="ECO:0000256" key="11">
    <source>
        <dbReference type="SAM" id="MobiDB-lite"/>
    </source>
</evidence>
<evidence type="ECO:0000313" key="14">
    <source>
        <dbReference type="Proteomes" id="UP000826271"/>
    </source>
</evidence>